<gene>
    <name evidence="7" type="ORF">H9736_05950</name>
</gene>
<evidence type="ECO:0000256" key="6">
    <source>
        <dbReference type="SAM" id="SignalP"/>
    </source>
</evidence>
<dbReference type="Pfam" id="PF01297">
    <property type="entry name" value="ZnuA"/>
    <property type="match status" value="1"/>
</dbReference>
<evidence type="ECO:0000256" key="4">
    <source>
        <dbReference type="RuleBase" id="RU003512"/>
    </source>
</evidence>
<evidence type="ECO:0000256" key="3">
    <source>
        <dbReference type="ARBA" id="ARBA00022729"/>
    </source>
</evidence>
<feature type="signal peptide" evidence="6">
    <location>
        <begin position="1"/>
        <end position="25"/>
    </location>
</feature>
<reference evidence="7" key="2">
    <citation type="submission" date="2021-04" db="EMBL/GenBank/DDBJ databases">
        <authorList>
            <person name="Gilroy R."/>
        </authorList>
    </citation>
    <scope>NUCLEOTIDE SEQUENCE</scope>
    <source>
        <strain evidence="7">CHK188-5543</strain>
    </source>
</reference>
<comment type="similarity">
    <text evidence="1 4">Belongs to the bacterial solute-binding protein 9 family.</text>
</comment>
<evidence type="ECO:0000256" key="1">
    <source>
        <dbReference type="ARBA" id="ARBA00011028"/>
    </source>
</evidence>
<feature type="chain" id="PRO_5038365257" evidence="6">
    <location>
        <begin position="26"/>
        <end position="311"/>
    </location>
</feature>
<comment type="caution">
    <text evidence="7">The sequence shown here is derived from an EMBL/GenBank/DDBJ whole genome shotgun (WGS) entry which is preliminary data.</text>
</comment>
<dbReference type="InterPro" id="IPR006127">
    <property type="entry name" value="ZnuA-like"/>
</dbReference>
<dbReference type="EMBL" id="DXES01000126">
    <property type="protein sequence ID" value="HIX65777.1"/>
    <property type="molecule type" value="Genomic_DNA"/>
</dbReference>
<dbReference type="PRINTS" id="PR00691">
    <property type="entry name" value="ADHESINB"/>
</dbReference>
<sequence>MKHFKPLLAALLLAVLLPGCAVAQAQQPQDGRLRIVASLFPQYDFARQIAGDYAQVELLLPPGVESHSFEPTPADMIRIHQADLFLYTGRYMEPWAQQIINSLEGDTQVVDVSEGIQLDQEDHDHGEHGHEDHDHGGFDPHIWTSPVNAKQMVENIVQALMEADPAHAQAYRANADAYQAQLDSLDAQFREIVANGNRREIVFGGRFALHYFAKEYGLSYLAAFDSCSHESEPSARTVARIVDEVESKGIPVIYYEELVDPKVARVLAEETGAVPLLLHSCHNLSRDELEAGETYLTLMEQNAQNLKEGLN</sequence>
<dbReference type="PANTHER" id="PTHR42953:SF3">
    <property type="entry name" value="HIGH-AFFINITY ZINC UPTAKE SYSTEM PROTEIN ZNUA"/>
    <property type="match status" value="1"/>
</dbReference>
<dbReference type="InterPro" id="IPR006129">
    <property type="entry name" value="AdhesinB"/>
</dbReference>
<protein>
    <submittedName>
        <fullName evidence="7">Metal ABC transporter substrate-binding protein</fullName>
    </submittedName>
</protein>
<keyword evidence="3 6" id="KW-0732">Signal</keyword>
<evidence type="ECO:0000256" key="2">
    <source>
        <dbReference type="ARBA" id="ARBA00022448"/>
    </source>
</evidence>
<keyword evidence="2 4" id="KW-0813">Transport</keyword>
<evidence type="ECO:0000313" key="7">
    <source>
        <dbReference type="EMBL" id="HIX65777.1"/>
    </source>
</evidence>
<feature type="coiled-coil region" evidence="5">
    <location>
        <begin position="168"/>
        <end position="195"/>
    </location>
</feature>
<dbReference type="Gene3D" id="3.40.50.1980">
    <property type="entry name" value="Nitrogenase molybdenum iron protein domain"/>
    <property type="match status" value="2"/>
</dbReference>
<accession>A0A9D1WRD5</accession>
<dbReference type="PRINTS" id="PR00690">
    <property type="entry name" value="ADHESNFAMILY"/>
</dbReference>
<reference evidence="7" key="1">
    <citation type="journal article" date="2021" name="PeerJ">
        <title>Extensive microbial diversity within the chicken gut microbiome revealed by metagenomics and culture.</title>
        <authorList>
            <person name="Gilroy R."/>
            <person name="Ravi A."/>
            <person name="Getino M."/>
            <person name="Pursley I."/>
            <person name="Horton D.L."/>
            <person name="Alikhan N.F."/>
            <person name="Baker D."/>
            <person name="Gharbi K."/>
            <person name="Hall N."/>
            <person name="Watson M."/>
            <person name="Adriaenssens E.M."/>
            <person name="Foster-Nyarko E."/>
            <person name="Jarju S."/>
            <person name="Secka A."/>
            <person name="Antonio M."/>
            <person name="Oren A."/>
            <person name="Chaudhuri R.R."/>
            <person name="La Ragione R."/>
            <person name="Hildebrand F."/>
            <person name="Pallen M.J."/>
        </authorList>
    </citation>
    <scope>NUCLEOTIDE SEQUENCE</scope>
    <source>
        <strain evidence="7">CHK188-5543</strain>
    </source>
</reference>
<dbReference type="InterPro" id="IPR006128">
    <property type="entry name" value="Lipoprotein_PsaA-like"/>
</dbReference>
<dbReference type="InterPro" id="IPR050492">
    <property type="entry name" value="Bact_metal-bind_prot9"/>
</dbReference>
<name>A0A9D1WRD5_9FIRM</name>
<organism evidence="7 8">
    <name type="scientific">Candidatus Anaerotruncus excrementipullorum</name>
    <dbReference type="NCBI Taxonomy" id="2838465"/>
    <lineage>
        <taxon>Bacteria</taxon>
        <taxon>Bacillati</taxon>
        <taxon>Bacillota</taxon>
        <taxon>Clostridia</taxon>
        <taxon>Eubacteriales</taxon>
        <taxon>Oscillospiraceae</taxon>
        <taxon>Anaerotruncus</taxon>
    </lineage>
</organism>
<evidence type="ECO:0000256" key="5">
    <source>
        <dbReference type="SAM" id="Coils"/>
    </source>
</evidence>
<dbReference type="PANTHER" id="PTHR42953">
    <property type="entry name" value="HIGH-AFFINITY ZINC UPTAKE SYSTEM PROTEIN ZNUA-RELATED"/>
    <property type="match status" value="1"/>
</dbReference>
<evidence type="ECO:0000313" key="8">
    <source>
        <dbReference type="Proteomes" id="UP000886800"/>
    </source>
</evidence>
<dbReference type="GO" id="GO:0030001">
    <property type="term" value="P:metal ion transport"/>
    <property type="evidence" value="ECO:0007669"/>
    <property type="project" value="InterPro"/>
</dbReference>
<dbReference type="AlphaFoldDB" id="A0A9D1WRD5"/>
<proteinExistence type="inferred from homology"/>
<dbReference type="GO" id="GO:0007155">
    <property type="term" value="P:cell adhesion"/>
    <property type="evidence" value="ECO:0007669"/>
    <property type="project" value="InterPro"/>
</dbReference>
<dbReference type="GO" id="GO:0046872">
    <property type="term" value="F:metal ion binding"/>
    <property type="evidence" value="ECO:0007669"/>
    <property type="project" value="InterPro"/>
</dbReference>
<dbReference type="SUPFAM" id="SSF53807">
    <property type="entry name" value="Helical backbone' metal receptor"/>
    <property type="match status" value="1"/>
</dbReference>
<dbReference type="Proteomes" id="UP000886800">
    <property type="component" value="Unassembled WGS sequence"/>
</dbReference>
<keyword evidence="5" id="KW-0175">Coiled coil</keyword>